<dbReference type="EMBL" id="JAMKFB020000008">
    <property type="protein sequence ID" value="KAL0186844.1"/>
    <property type="molecule type" value="Genomic_DNA"/>
</dbReference>
<dbReference type="PANTHER" id="PTHR23182">
    <property type="entry name" value="BREAKPOINT CLUSTER REGION PROTEIN BCR"/>
    <property type="match status" value="1"/>
</dbReference>
<keyword evidence="2" id="KW-1185">Reference proteome</keyword>
<evidence type="ECO:0000313" key="1">
    <source>
        <dbReference type="EMBL" id="KAL0186844.1"/>
    </source>
</evidence>
<name>A0ABD0QKV0_CIRMR</name>
<feature type="non-terminal residue" evidence="1">
    <location>
        <position position="84"/>
    </location>
</feature>
<comment type="caution">
    <text evidence="1">The sequence shown here is derived from an EMBL/GenBank/DDBJ whole genome shotgun (WGS) entry which is preliminary data.</text>
</comment>
<feature type="non-terminal residue" evidence="1">
    <location>
        <position position="1"/>
    </location>
</feature>
<proteinExistence type="predicted"/>
<protein>
    <submittedName>
        <fullName evidence="1">Uncharacterized protein</fullName>
    </submittedName>
</protein>
<dbReference type="InterPro" id="IPR037769">
    <property type="entry name" value="Abr/Bcr"/>
</dbReference>
<dbReference type="AlphaFoldDB" id="A0ABD0QKV0"/>
<dbReference type="PANTHER" id="PTHR23182:SF3">
    <property type="entry name" value="BREAKPOINT CLUSTER REGION PROTEIN"/>
    <property type="match status" value="1"/>
</dbReference>
<organism evidence="1 2">
    <name type="scientific">Cirrhinus mrigala</name>
    <name type="common">Mrigala</name>
    <dbReference type="NCBI Taxonomy" id="683832"/>
    <lineage>
        <taxon>Eukaryota</taxon>
        <taxon>Metazoa</taxon>
        <taxon>Chordata</taxon>
        <taxon>Craniata</taxon>
        <taxon>Vertebrata</taxon>
        <taxon>Euteleostomi</taxon>
        <taxon>Actinopterygii</taxon>
        <taxon>Neopterygii</taxon>
        <taxon>Teleostei</taxon>
        <taxon>Ostariophysi</taxon>
        <taxon>Cypriniformes</taxon>
        <taxon>Cyprinidae</taxon>
        <taxon>Labeoninae</taxon>
        <taxon>Labeonini</taxon>
        <taxon>Cirrhinus</taxon>
    </lineage>
</organism>
<dbReference type="Proteomes" id="UP001529510">
    <property type="component" value="Unassembled WGS sequence"/>
</dbReference>
<sequence>YDCKWYIPLADVTFQTIDESESSPVPQIPEEEIDAMKVKISQIKNEIQREKRVCKGGKVLDRLRKKLCEQESLLLLISPCMAFR</sequence>
<evidence type="ECO:0000313" key="2">
    <source>
        <dbReference type="Proteomes" id="UP001529510"/>
    </source>
</evidence>
<gene>
    <name evidence="1" type="ORF">M9458_018514</name>
</gene>
<reference evidence="1 2" key="1">
    <citation type="submission" date="2024-05" db="EMBL/GenBank/DDBJ databases">
        <title>Genome sequencing and assembly of Indian major carp, Cirrhinus mrigala (Hamilton, 1822).</title>
        <authorList>
            <person name="Mohindra V."/>
            <person name="Chowdhury L.M."/>
            <person name="Lal K."/>
            <person name="Jena J.K."/>
        </authorList>
    </citation>
    <scope>NUCLEOTIDE SEQUENCE [LARGE SCALE GENOMIC DNA]</scope>
    <source>
        <strain evidence="1">CM1030</strain>
        <tissue evidence="1">Blood</tissue>
    </source>
</reference>
<accession>A0ABD0QKV0</accession>